<sequence length="448" mass="51167">MTERLQPPYIETSKPAGQLRARCMKLLPTTFYFNAGQEWLPIEPEIGDKIRDKFISYARLTQFTPLTPEVMIQALDQPSEVYGNNQGKGFTTFQAYLAESVARALKVSAQHEGASEGSVTHLSAADYIAMRRLLDRFGILLAEEPFTKVTESRLVEIAEWLQYLWETGIKYDYVERYLDQKQLKNLLHLFEQDLHNTWDETTVIPKSDEYFVDSDDEAEIKRLRRNDNLGFALRSLQSLDTTPPLLPRNELIMRLKFGLRGRGLSPEEMMDYCKDEIRLIENLQIVSEEVREKWIQKIQTSGISNDTNQRLSDLEIFLTTNPISRTPAFYRKLNEYKNFLEQISGFSIDEINGTIDRINGIFAKISSGSVQDVEKSDVFSNSDIFIAVFCGLSEPSDEFFAGRKPLNMSSIGTILGITGENIRQHQERSLTRLKKVLATIGQSADGTL</sequence>
<dbReference type="InterPro" id="IPR036388">
    <property type="entry name" value="WH-like_DNA-bd_sf"/>
</dbReference>
<evidence type="ECO:0000313" key="2">
    <source>
        <dbReference type="Proteomes" id="UP000231383"/>
    </source>
</evidence>
<accession>A0A2M8F0C2</accession>
<dbReference type="EMBL" id="PFSC01000072">
    <property type="protein sequence ID" value="PJC32700.1"/>
    <property type="molecule type" value="Genomic_DNA"/>
</dbReference>
<dbReference type="Proteomes" id="UP000231383">
    <property type="component" value="Unassembled WGS sequence"/>
</dbReference>
<comment type="caution">
    <text evidence="1">The sequence shown here is derived from an EMBL/GenBank/DDBJ whole genome shotgun (WGS) entry which is preliminary data.</text>
</comment>
<organism evidence="1 2">
    <name type="scientific">Candidatus Roizmanbacteria bacterium CG_4_9_14_0_2_um_filter_39_13</name>
    <dbReference type="NCBI Taxonomy" id="1974839"/>
    <lineage>
        <taxon>Bacteria</taxon>
        <taxon>Candidatus Roizmaniibacteriota</taxon>
    </lineage>
</organism>
<dbReference type="AlphaFoldDB" id="A0A2M8F0C2"/>
<proteinExistence type="predicted"/>
<reference evidence="2" key="1">
    <citation type="submission" date="2017-09" db="EMBL/GenBank/DDBJ databases">
        <title>Depth-based differentiation of microbial function through sediment-hosted aquifers and enrichment of novel symbionts in the deep terrestrial subsurface.</title>
        <authorList>
            <person name="Probst A.J."/>
            <person name="Ladd B."/>
            <person name="Jarett J.K."/>
            <person name="Geller-Mcgrath D.E."/>
            <person name="Sieber C.M.K."/>
            <person name="Emerson J.B."/>
            <person name="Anantharaman K."/>
            <person name="Thomas B.C."/>
            <person name="Malmstrom R."/>
            <person name="Stieglmeier M."/>
            <person name="Klingl A."/>
            <person name="Woyke T."/>
            <person name="Ryan C.M."/>
            <person name="Banfield J.F."/>
        </authorList>
    </citation>
    <scope>NUCLEOTIDE SEQUENCE [LARGE SCALE GENOMIC DNA]</scope>
</reference>
<gene>
    <name evidence="1" type="ORF">CO051_02745</name>
</gene>
<name>A0A2M8F0C2_9BACT</name>
<evidence type="ECO:0000313" key="1">
    <source>
        <dbReference type="EMBL" id="PJC32700.1"/>
    </source>
</evidence>
<protein>
    <submittedName>
        <fullName evidence="1">Uncharacterized protein</fullName>
    </submittedName>
</protein>
<dbReference type="Gene3D" id="1.10.10.10">
    <property type="entry name" value="Winged helix-like DNA-binding domain superfamily/Winged helix DNA-binding domain"/>
    <property type="match status" value="1"/>
</dbReference>